<protein>
    <submittedName>
        <fullName evidence="2">Uncharacterized protein</fullName>
    </submittedName>
</protein>
<feature type="region of interest" description="Disordered" evidence="1">
    <location>
        <begin position="77"/>
        <end position="107"/>
    </location>
</feature>
<evidence type="ECO:0000313" key="2">
    <source>
        <dbReference type="EMBL" id="KAK3757416.1"/>
    </source>
</evidence>
<dbReference type="Proteomes" id="UP001283361">
    <property type="component" value="Unassembled WGS sequence"/>
</dbReference>
<evidence type="ECO:0000256" key="1">
    <source>
        <dbReference type="SAM" id="MobiDB-lite"/>
    </source>
</evidence>
<dbReference type="EMBL" id="JAWDGP010005367">
    <property type="protein sequence ID" value="KAK3757416.1"/>
    <property type="molecule type" value="Genomic_DNA"/>
</dbReference>
<proteinExistence type="predicted"/>
<gene>
    <name evidence="2" type="ORF">RRG08_008353</name>
</gene>
<keyword evidence="3" id="KW-1185">Reference proteome</keyword>
<comment type="caution">
    <text evidence="2">The sequence shown here is derived from an EMBL/GenBank/DDBJ whole genome shotgun (WGS) entry which is preliminary data.</text>
</comment>
<dbReference type="AlphaFoldDB" id="A0AAE0YVE3"/>
<evidence type="ECO:0000313" key="3">
    <source>
        <dbReference type="Proteomes" id="UP001283361"/>
    </source>
</evidence>
<organism evidence="2 3">
    <name type="scientific">Elysia crispata</name>
    <name type="common">lettuce slug</name>
    <dbReference type="NCBI Taxonomy" id="231223"/>
    <lineage>
        <taxon>Eukaryota</taxon>
        <taxon>Metazoa</taxon>
        <taxon>Spiralia</taxon>
        <taxon>Lophotrochozoa</taxon>
        <taxon>Mollusca</taxon>
        <taxon>Gastropoda</taxon>
        <taxon>Heterobranchia</taxon>
        <taxon>Euthyneura</taxon>
        <taxon>Panpulmonata</taxon>
        <taxon>Sacoglossa</taxon>
        <taxon>Placobranchoidea</taxon>
        <taxon>Plakobranchidae</taxon>
        <taxon>Elysia</taxon>
    </lineage>
</organism>
<accession>A0AAE0YVE3</accession>
<name>A0AAE0YVE3_9GAST</name>
<sequence>METIVSPCNCCVRLAVAIVTLLTEGPSDSRGFTLTALHMAPPVPGRLQPRCVAVRVARSREPTPVTGVYSVPETIQAERRPSRKRNATRPPFTAVRPDTDVHNNTASTDKNCATIDDVVSSAVKCPVPNTPLNTLSSVPQEENSRSSGMTLQDNYNLHKATALDSLRQTTCSPCIERPPNCRGHAVLMGRNMGALNSEDASNPTGTVGETPVRYSYSRWQESRVCHDVSGCPVFWHVA</sequence>
<reference evidence="2" key="1">
    <citation type="journal article" date="2023" name="G3 (Bethesda)">
        <title>A reference genome for the long-term kleptoplast-retaining sea slug Elysia crispata morphotype clarki.</title>
        <authorList>
            <person name="Eastman K.E."/>
            <person name="Pendleton A.L."/>
            <person name="Shaikh M.A."/>
            <person name="Suttiyut T."/>
            <person name="Ogas R."/>
            <person name="Tomko P."/>
            <person name="Gavelis G."/>
            <person name="Widhalm J.R."/>
            <person name="Wisecaver J.H."/>
        </authorList>
    </citation>
    <scope>NUCLEOTIDE SEQUENCE</scope>
    <source>
        <strain evidence="2">ECLA1</strain>
    </source>
</reference>